<gene>
    <name evidence="1" type="ORF">FRZ06_02625</name>
</gene>
<accession>A0ACD1A7H4</accession>
<name>A0ACD1A7H4_9FIRM</name>
<reference evidence="1" key="1">
    <citation type="submission" date="2019-08" db="EMBL/GenBank/DDBJ databases">
        <title>Genome sequence of Clostridiales bacterium MT110.</title>
        <authorList>
            <person name="Cao J."/>
        </authorList>
    </citation>
    <scope>NUCLEOTIDE SEQUENCE</scope>
    <source>
        <strain evidence="1">MT110</strain>
    </source>
</reference>
<keyword evidence="2" id="KW-1185">Reference proteome</keyword>
<evidence type="ECO:0000313" key="2">
    <source>
        <dbReference type="Proteomes" id="UP000594014"/>
    </source>
</evidence>
<evidence type="ECO:0000313" key="1">
    <source>
        <dbReference type="EMBL" id="QOX62329.1"/>
    </source>
</evidence>
<organism evidence="1 2">
    <name type="scientific">Anoxybacterium hadale</name>
    <dbReference type="NCBI Taxonomy" id="3408580"/>
    <lineage>
        <taxon>Bacteria</taxon>
        <taxon>Bacillati</taxon>
        <taxon>Bacillota</taxon>
        <taxon>Clostridia</taxon>
        <taxon>Peptostreptococcales</taxon>
        <taxon>Anaerovoracaceae</taxon>
        <taxon>Anoxybacterium</taxon>
    </lineage>
</organism>
<dbReference type="EMBL" id="CP042469">
    <property type="protein sequence ID" value="QOX62329.1"/>
    <property type="molecule type" value="Genomic_DNA"/>
</dbReference>
<proteinExistence type="predicted"/>
<sequence length="240" mass="28402">MFRVAICDDDPIICAQLEEIILDYERKIYQKIETDVYFSGEEFYRHLKKGIYYDMVFLDINLRKLDGIQLGMSIRNELKNEMILIVYISGDDSYAMDLFEVRPLHYLVKPLEAEKVLTVLKKGMELSNKLCLAFQYKQNYENKSIPAVSILYFESLGRKVKMVTIEGEEIFYGSLADIFSQLRKSRFFFCHKSYLVNYYHVAKFQYEQLMMRNGAILPISQTKRKSIRTMQMEIEKKGSR</sequence>
<dbReference type="Proteomes" id="UP000594014">
    <property type="component" value="Chromosome"/>
</dbReference>
<protein>
    <submittedName>
        <fullName evidence="1">Response regulator transcription factor</fullName>
    </submittedName>
</protein>